<dbReference type="AlphaFoldDB" id="A0A917ZKX7"/>
<sequence>MNTFNLESWCKPKGASKSQPMGLMTFRVSEDAHLKMEQAEDQMTLDSKAHEMDIPIDIDSLELQLPPECDGLSDAAFHVYRHPHEDRSHFFLTGHRASDGALVYSNAVLVDQLG</sequence>
<evidence type="ECO:0000313" key="2">
    <source>
        <dbReference type="Proteomes" id="UP000599578"/>
    </source>
</evidence>
<gene>
    <name evidence="1" type="ORF">GCM10011348_34710</name>
</gene>
<evidence type="ECO:0000313" key="1">
    <source>
        <dbReference type="EMBL" id="GGO85657.1"/>
    </source>
</evidence>
<name>A0A917ZKX7_9GAMM</name>
<dbReference type="EMBL" id="BMLT01000009">
    <property type="protein sequence ID" value="GGO85657.1"/>
    <property type="molecule type" value="Genomic_DNA"/>
</dbReference>
<dbReference type="Proteomes" id="UP000599578">
    <property type="component" value="Unassembled WGS sequence"/>
</dbReference>
<protein>
    <submittedName>
        <fullName evidence="1">Uncharacterized protein</fullName>
    </submittedName>
</protein>
<dbReference type="RefSeq" id="WP_188861873.1">
    <property type="nucleotide sequence ID" value="NZ_BMLT01000009.1"/>
</dbReference>
<organism evidence="1 2">
    <name type="scientific">Marinobacterium nitratireducens</name>
    <dbReference type="NCBI Taxonomy" id="518897"/>
    <lineage>
        <taxon>Bacteria</taxon>
        <taxon>Pseudomonadati</taxon>
        <taxon>Pseudomonadota</taxon>
        <taxon>Gammaproteobacteria</taxon>
        <taxon>Oceanospirillales</taxon>
        <taxon>Oceanospirillaceae</taxon>
        <taxon>Marinobacterium</taxon>
    </lineage>
</organism>
<proteinExistence type="predicted"/>
<comment type="caution">
    <text evidence="1">The sequence shown here is derived from an EMBL/GenBank/DDBJ whole genome shotgun (WGS) entry which is preliminary data.</text>
</comment>
<accession>A0A917ZKX7</accession>
<reference evidence="1 2" key="1">
    <citation type="journal article" date="2014" name="Int. J. Syst. Evol. Microbiol.">
        <title>Complete genome sequence of Corynebacterium casei LMG S-19264T (=DSM 44701T), isolated from a smear-ripened cheese.</title>
        <authorList>
            <consortium name="US DOE Joint Genome Institute (JGI-PGF)"/>
            <person name="Walter F."/>
            <person name="Albersmeier A."/>
            <person name="Kalinowski J."/>
            <person name="Ruckert C."/>
        </authorList>
    </citation>
    <scope>NUCLEOTIDE SEQUENCE [LARGE SCALE GENOMIC DNA]</scope>
    <source>
        <strain evidence="1 2">CGMCC 1.7286</strain>
    </source>
</reference>
<keyword evidence="2" id="KW-1185">Reference proteome</keyword>